<dbReference type="Gene3D" id="1.25.40.10">
    <property type="entry name" value="Tetratricopeptide repeat domain"/>
    <property type="match status" value="2"/>
</dbReference>
<sequence length="814" mass="87330">MLVGVALVMAIVSTVAGRDPSFWASVVAAVAGTIAGMLAESPGAAPSEPAARPGADDLYRDDAGRLPVVRELADAVALGVHPAAVPRAGGGQVPPFVRRDLSGTIERAIGESGFVLIVGDSTAGKSRAAYEAVHACLPGHRLVYPLNRAAFPAAVRAAGRERCALLWLDDLERYVDADEFTAQTFRVLLSRRRGAVRIVATLRARERAAFSPQCDNAVQGGAEIRRKVREVLALAHEVHLPRRWSAEEVRQAAESRDERLSTASAHAGRFGVAEYLASGPRLYQDWQDALSGSGVPVRPGVGGPRAAALVAAAVDARRAGYHAPLPLPVLRRLHEHYLATIGGPSVRPEPWERALEWATEPLYGTSSLLMPGDGAQEDEQEAYLAFDYLPDAVDAGTHPSPIPRGTWDILVEHGEPRDCLGIGRSAFDRGLYEVAEAAFRKGWTVANLDAAAELANCLGWTGRHRAALDVLEAAADLAEVLPGADPDRLRSLELDMAFWMAVNGDGVGALPLVRRLTEEIAALRGEHDPQALFARVGLSRCLGLTGRGQDALLLARDTAATARSVLGEAHEVTASAVFEVAVATARLGDFAGALELWRAALDERIRLDGPDSQWHIDYYWAIADMLGECGDPHAAKAAAERAVELAGRYVAPGHTRHWSTQCCLARWTALAGDPEAGLGLADGLLTEATRMHGFRHPETLQCRHVRAQIMYELGRFLQACLEWERLIEDARAVAAAEAELLLDCRAEVARCMYRLGAHTQAVARLRAVIVDYALIFGPQNRGTASWTRKLAALSGEPGDASAATASPPARLDHR</sequence>
<proteinExistence type="predicted"/>
<dbReference type="SUPFAM" id="SSF48452">
    <property type="entry name" value="TPR-like"/>
    <property type="match status" value="2"/>
</dbReference>
<name>A0A917VN30_9ACTN</name>
<reference evidence="1" key="2">
    <citation type="submission" date="2020-09" db="EMBL/GenBank/DDBJ databases">
        <authorList>
            <person name="Sun Q."/>
            <person name="Ohkuma M."/>
        </authorList>
    </citation>
    <scope>NUCLEOTIDE SEQUENCE</scope>
    <source>
        <strain evidence="1">JCM 13064</strain>
    </source>
</reference>
<dbReference type="Proteomes" id="UP000645217">
    <property type="component" value="Unassembled WGS sequence"/>
</dbReference>
<dbReference type="PANTHER" id="PTHR46082:SF6">
    <property type="entry name" value="AAA+ ATPASE DOMAIN-CONTAINING PROTEIN-RELATED"/>
    <property type="match status" value="1"/>
</dbReference>
<dbReference type="AlphaFoldDB" id="A0A917VN30"/>
<gene>
    <name evidence="1" type="ORF">GCM10007964_44810</name>
</gene>
<organism evidence="1 2">
    <name type="scientific">Sphaerisporangium melleum</name>
    <dbReference type="NCBI Taxonomy" id="321316"/>
    <lineage>
        <taxon>Bacteria</taxon>
        <taxon>Bacillati</taxon>
        <taxon>Actinomycetota</taxon>
        <taxon>Actinomycetes</taxon>
        <taxon>Streptosporangiales</taxon>
        <taxon>Streptosporangiaceae</taxon>
        <taxon>Sphaerisporangium</taxon>
    </lineage>
</organism>
<evidence type="ECO:0000313" key="1">
    <source>
        <dbReference type="EMBL" id="GGK97574.1"/>
    </source>
</evidence>
<protein>
    <recommendedName>
        <fullName evidence="3">Tetratricopeptide repeat protein</fullName>
    </recommendedName>
</protein>
<keyword evidence="2" id="KW-1185">Reference proteome</keyword>
<evidence type="ECO:0008006" key="3">
    <source>
        <dbReference type="Google" id="ProtNLM"/>
    </source>
</evidence>
<comment type="caution">
    <text evidence="1">The sequence shown here is derived from an EMBL/GenBank/DDBJ whole genome shotgun (WGS) entry which is preliminary data.</text>
</comment>
<dbReference type="InterPro" id="IPR011990">
    <property type="entry name" value="TPR-like_helical_dom_sf"/>
</dbReference>
<evidence type="ECO:0000313" key="2">
    <source>
        <dbReference type="Proteomes" id="UP000645217"/>
    </source>
</evidence>
<reference evidence="1" key="1">
    <citation type="journal article" date="2014" name="Int. J. Syst. Evol. Microbiol.">
        <title>Complete genome sequence of Corynebacterium casei LMG S-19264T (=DSM 44701T), isolated from a smear-ripened cheese.</title>
        <authorList>
            <consortium name="US DOE Joint Genome Institute (JGI-PGF)"/>
            <person name="Walter F."/>
            <person name="Albersmeier A."/>
            <person name="Kalinowski J."/>
            <person name="Ruckert C."/>
        </authorList>
    </citation>
    <scope>NUCLEOTIDE SEQUENCE</scope>
    <source>
        <strain evidence="1">JCM 13064</strain>
    </source>
</reference>
<accession>A0A917VN30</accession>
<dbReference type="PANTHER" id="PTHR46082">
    <property type="entry name" value="ATP/GTP-BINDING PROTEIN-RELATED"/>
    <property type="match status" value="1"/>
</dbReference>
<dbReference type="InterPro" id="IPR053137">
    <property type="entry name" value="NLR-like"/>
</dbReference>
<dbReference type="EMBL" id="BMNT01000025">
    <property type="protein sequence ID" value="GGK97574.1"/>
    <property type="molecule type" value="Genomic_DNA"/>
</dbReference>